<evidence type="ECO:0000256" key="3">
    <source>
        <dbReference type="ARBA" id="ARBA00022737"/>
    </source>
</evidence>
<dbReference type="InterPro" id="IPR001025">
    <property type="entry name" value="BAH_dom"/>
</dbReference>
<dbReference type="Proteomes" id="UP000001640">
    <property type="component" value="Chromosome 1"/>
</dbReference>
<evidence type="ECO:0000256" key="8">
    <source>
        <dbReference type="ARBA" id="ARBA00023242"/>
    </source>
</evidence>
<accession>G0V5P0</accession>
<dbReference type="InterPro" id="IPR035700">
    <property type="entry name" value="Rsc1/Rsc2_Bromo"/>
</dbReference>
<proteinExistence type="inferred from homology"/>
<evidence type="ECO:0000256" key="10">
    <source>
        <dbReference type="PROSITE-ProRule" id="PRU00035"/>
    </source>
</evidence>
<feature type="region of interest" description="Disordered" evidence="11">
    <location>
        <begin position="596"/>
        <end position="621"/>
    </location>
</feature>
<dbReference type="OMA" id="FFKYESP"/>
<dbReference type="Gene3D" id="1.20.920.10">
    <property type="entry name" value="Bromodomain-like"/>
    <property type="match status" value="2"/>
</dbReference>
<dbReference type="OrthoDB" id="1742084at2759"/>
<dbReference type="InterPro" id="IPR037382">
    <property type="entry name" value="Rsc/polybromo"/>
</dbReference>
<protein>
    <submittedName>
        <fullName evidence="14">Uncharacterized protein</fullName>
    </submittedName>
</protein>
<feature type="compositionally biased region" description="Basic and acidic residues" evidence="11">
    <location>
        <begin position="603"/>
        <end position="621"/>
    </location>
</feature>
<dbReference type="GO" id="GO:0006276">
    <property type="term" value="P:plasmid maintenance"/>
    <property type="evidence" value="ECO:0007669"/>
    <property type="project" value="EnsemblFungi"/>
</dbReference>
<evidence type="ECO:0000256" key="2">
    <source>
        <dbReference type="ARBA" id="ARBA00022553"/>
    </source>
</evidence>
<dbReference type="HOGENOM" id="CLU_007728_2_0_1"/>
<comment type="subcellular location">
    <subcellularLocation>
        <location evidence="1">Nucleus</location>
    </subcellularLocation>
</comment>
<feature type="domain" description="BAH" evidence="13">
    <location>
        <begin position="403"/>
        <end position="521"/>
    </location>
</feature>
<dbReference type="PROSITE" id="PS50014">
    <property type="entry name" value="BROMODOMAIN_2"/>
    <property type="match status" value="2"/>
</dbReference>
<dbReference type="eggNOG" id="KOG1827">
    <property type="taxonomic scope" value="Eukaryota"/>
</dbReference>
<dbReference type="GO" id="GO:0006368">
    <property type="term" value="P:transcription elongation by RNA polymerase II"/>
    <property type="evidence" value="ECO:0007669"/>
    <property type="project" value="EnsemblFungi"/>
</dbReference>
<keyword evidence="2" id="KW-0597">Phosphoprotein</keyword>
<dbReference type="PRINTS" id="PR00503">
    <property type="entry name" value="BROMODOMAIN"/>
</dbReference>
<evidence type="ECO:0000256" key="7">
    <source>
        <dbReference type="ARBA" id="ARBA00023163"/>
    </source>
</evidence>
<dbReference type="GO" id="GO:0006337">
    <property type="term" value="P:nucleosome disassembly"/>
    <property type="evidence" value="ECO:0007669"/>
    <property type="project" value="EnsemblFungi"/>
</dbReference>
<dbReference type="Pfam" id="PF01426">
    <property type="entry name" value="BAH"/>
    <property type="match status" value="1"/>
</dbReference>
<dbReference type="Pfam" id="PF00439">
    <property type="entry name" value="Bromodomain"/>
    <property type="match status" value="2"/>
</dbReference>
<dbReference type="GeneID" id="96900267"/>
<dbReference type="PANTHER" id="PTHR16062">
    <property type="entry name" value="SWI/SNF-RELATED"/>
    <property type="match status" value="1"/>
</dbReference>
<reference key="2">
    <citation type="submission" date="2011-08" db="EMBL/GenBank/DDBJ databases">
        <title>Genome sequence of Naumovozyma castellii.</title>
        <authorList>
            <person name="Gordon J.L."/>
            <person name="Armisen D."/>
            <person name="Proux-Wera E."/>
            <person name="OhEigeartaigh S.S."/>
            <person name="Byrne K.P."/>
            <person name="Wolfe K.H."/>
        </authorList>
    </citation>
    <scope>NUCLEOTIDE SEQUENCE</scope>
    <source>
        <strain>Type strain:CBS 4309</strain>
    </source>
</reference>
<dbReference type="GO" id="GO:0000724">
    <property type="term" value="P:double-strand break repair via homologous recombination"/>
    <property type="evidence" value="ECO:0007669"/>
    <property type="project" value="EnsemblFungi"/>
</dbReference>
<dbReference type="KEGG" id="ncs:NCAS_0A02200"/>
<dbReference type="SUPFAM" id="SSF47370">
    <property type="entry name" value="Bromodomain"/>
    <property type="match status" value="2"/>
</dbReference>
<dbReference type="InParanoid" id="G0V5P0"/>
<dbReference type="EMBL" id="HE576752">
    <property type="protein sequence ID" value="CCC66778.1"/>
    <property type="molecule type" value="Genomic_DNA"/>
</dbReference>
<evidence type="ECO:0000256" key="9">
    <source>
        <dbReference type="ARBA" id="ARBA00061403"/>
    </source>
</evidence>
<comment type="similarity">
    <text evidence="9">Belongs to the RSC1 family.</text>
</comment>
<evidence type="ECO:0000256" key="6">
    <source>
        <dbReference type="ARBA" id="ARBA00023117"/>
    </source>
</evidence>
<evidence type="ECO:0000313" key="14">
    <source>
        <dbReference type="EMBL" id="CCC66778.1"/>
    </source>
</evidence>
<dbReference type="STRING" id="1064592.G0V5P0"/>
<dbReference type="CDD" id="cd04717">
    <property type="entry name" value="BAH_polybromo"/>
    <property type="match status" value="1"/>
</dbReference>
<keyword evidence="15" id="KW-1185">Reference proteome</keyword>
<dbReference type="GO" id="GO:0016586">
    <property type="term" value="C:RSC-type complex"/>
    <property type="evidence" value="ECO:0007669"/>
    <property type="project" value="EnsemblFungi"/>
</dbReference>
<dbReference type="PANTHER" id="PTHR16062:SF21">
    <property type="entry name" value="CHROMATIN STRUCTURE-REMODELING COMPLEX SUBUNIT RSC1-RELATED"/>
    <property type="match status" value="1"/>
</dbReference>
<dbReference type="GO" id="GO:0007059">
    <property type="term" value="P:chromosome segregation"/>
    <property type="evidence" value="ECO:0007669"/>
    <property type="project" value="EnsemblFungi"/>
</dbReference>
<dbReference type="CDD" id="cd05521">
    <property type="entry name" value="Bromo_Rsc1_2_I"/>
    <property type="match status" value="1"/>
</dbReference>
<feature type="compositionally biased region" description="Basic and acidic residues" evidence="11">
    <location>
        <begin position="156"/>
        <end position="179"/>
    </location>
</feature>
<dbReference type="SMART" id="SM00297">
    <property type="entry name" value="BROMO"/>
    <property type="match status" value="2"/>
</dbReference>
<dbReference type="InterPro" id="IPR043151">
    <property type="entry name" value="BAH_sf"/>
</dbReference>
<dbReference type="GO" id="GO:0070914">
    <property type="term" value="P:UV-damage excision repair"/>
    <property type="evidence" value="ECO:0007669"/>
    <property type="project" value="EnsemblFungi"/>
</dbReference>
<keyword evidence="8" id="KW-0539">Nucleus</keyword>
<dbReference type="FunCoup" id="G0V5P0">
    <property type="interactions" value="426"/>
</dbReference>
<dbReference type="InterPro" id="IPR036427">
    <property type="entry name" value="Bromodomain-like_sf"/>
</dbReference>
<evidence type="ECO:0000256" key="1">
    <source>
        <dbReference type="ARBA" id="ARBA00004123"/>
    </source>
</evidence>
<dbReference type="GO" id="GO:0042173">
    <property type="term" value="P:regulation of sporulation resulting in formation of a cellular spore"/>
    <property type="evidence" value="ECO:0007669"/>
    <property type="project" value="EnsemblFungi"/>
</dbReference>
<reference evidence="14 15" key="1">
    <citation type="journal article" date="2011" name="Proc. Natl. Acad. Sci. U.S.A.">
        <title>Evolutionary erosion of yeast sex chromosomes by mating-type switching accidents.</title>
        <authorList>
            <person name="Gordon J.L."/>
            <person name="Armisen D."/>
            <person name="Proux-Wera E."/>
            <person name="Oheigeartaigh S.S."/>
            <person name="Byrne K.P."/>
            <person name="Wolfe K.H."/>
        </authorList>
    </citation>
    <scope>NUCLEOTIDE SEQUENCE [LARGE SCALE GENOMIC DNA]</scope>
    <source>
        <strain evidence="15">ATCC 76901 / BCRC 22586 / CBS 4309 / NBRC 1992 / NRRL Y-12630</strain>
    </source>
</reference>
<keyword evidence="6 10" id="KW-0103">Bromodomain</keyword>
<dbReference type="GO" id="GO:0003682">
    <property type="term" value="F:chromatin binding"/>
    <property type="evidence" value="ECO:0007669"/>
    <property type="project" value="EnsemblFungi"/>
</dbReference>
<dbReference type="FunFam" id="2.30.30.490:FF:000016">
    <property type="entry name" value="RSC complex member"/>
    <property type="match status" value="1"/>
</dbReference>
<name>G0V5P0_NAUCA</name>
<dbReference type="GO" id="GO:0006303">
    <property type="term" value="P:double-strand break repair via nonhomologous end joining"/>
    <property type="evidence" value="ECO:0007669"/>
    <property type="project" value="EnsemblFungi"/>
</dbReference>
<dbReference type="GO" id="GO:0007062">
    <property type="term" value="P:sister chromatid cohesion"/>
    <property type="evidence" value="ECO:0007669"/>
    <property type="project" value="EnsemblFungi"/>
</dbReference>
<evidence type="ECO:0000256" key="11">
    <source>
        <dbReference type="SAM" id="MobiDB-lite"/>
    </source>
</evidence>
<dbReference type="Gene3D" id="2.30.30.490">
    <property type="match status" value="1"/>
</dbReference>
<evidence type="ECO:0000259" key="12">
    <source>
        <dbReference type="PROSITE" id="PS50014"/>
    </source>
</evidence>
<dbReference type="RefSeq" id="XP_003673169.1">
    <property type="nucleotide sequence ID" value="XM_003673121.1"/>
</dbReference>
<feature type="domain" description="Bromo" evidence="12">
    <location>
        <begin position="29"/>
        <end position="98"/>
    </location>
</feature>
<sequence>MSLTTKEDLTLLHTRLKAQYVAVYDLKDDAGNLVYPIFNTCPPKKDYPDYYAVITNPVSLNTLKKRVPHYTDPQAFIDDIVRIPWNAKTYNTKDSIIYAYADILEKFLKEKIVPTLKEFYPNVRYPYLGPLPDPDDEAEQLKYKIEEPKIVTKEPKVLKEKENGKNEEVKIISRSKRETQSNTSQGKHLEDEQLDNTADEKENNDKDDDDDGEYVEPKIITQRLRTLKAPMPQRYSPISEQYSRSITPSETYNHKPAKVKTHIKRGRPPVIDLPYVQRIKNVIKNLRREFDSTGAPITSQFNRVPHDTRYRQMVPNPMSLDDIRKKIKMRKYKQFQQFEFDFKLMVANFKLYHRSDPGMLEYAKLLEKWYEKFSRQELAKPDRAYLPEGHARMPMDSVNFNGVTYNIGDWVLIKNPNDPNKPIVGQIFRLWKTSDGEEWLNACWYYRPEQTVHRVDRLFYKNEVMKTGQYRDNLVKDIVSKCFVVHFTRFQRGDPAVKVDGPLFVCEFRYNESDKAFNKIRTWRACLPEEIRDQEEETIPVNGRKFFKYPSPIRQLLPRNASEHDRIPQATMGAPNAPPLVGAVYLRPKLDRDDLGEYSTSDDCPRHIIRPGDPRESGKIDLETGTISFDPSMMHIPRSSESNLRLENMNINSSRNTPIYNPPNGMQESYYQGNQMVSSNPSTTSISDIVGNGPLTIEKLRQIERYKLKQQLQQRQQLKKSQASKYNKTNVLENLTEQASRANVQPIMIDFPSSYVLPISITKNIDNIHRTDYDNQLRILHDNRNRQPHDFSDVTPKKRGKGDIIWYRGPAIHAEERLLNLGSEYNQLSLNRWMNQNKRQKLEGYEYTVVEESINESEDVDDSDDEENMLPDTFPMGLRPSAAHMAYRLRAFEE</sequence>
<dbReference type="AlphaFoldDB" id="G0V5P0"/>
<evidence type="ECO:0000256" key="5">
    <source>
        <dbReference type="ARBA" id="ARBA00023015"/>
    </source>
</evidence>
<dbReference type="SMART" id="SM00439">
    <property type="entry name" value="BAH"/>
    <property type="match status" value="1"/>
</dbReference>
<keyword evidence="5" id="KW-0805">Transcription regulation</keyword>
<dbReference type="InterPro" id="IPR001487">
    <property type="entry name" value="Bromodomain"/>
</dbReference>
<feature type="compositionally biased region" description="Acidic residues" evidence="11">
    <location>
        <begin position="205"/>
        <end position="214"/>
    </location>
</feature>
<organism evidence="14 15">
    <name type="scientific">Naumovozyma castellii</name>
    <name type="common">Yeast</name>
    <name type="synonym">Saccharomyces castellii</name>
    <dbReference type="NCBI Taxonomy" id="27288"/>
    <lineage>
        <taxon>Eukaryota</taxon>
        <taxon>Fungi</taxon>
        <taxon>Dikarya</taxon>
        <taxon>Ascomycota</taxon>
        <taxon>Saccharomycotina</taxon>
        <taxon>Saccharomycetes</taxon>
        <taxon>Saccharomycetales</taxon>
        <taxon>Saccharomycetaceae</taxon>
        <taxon>Naumovozyma</taxon>
    </lineage>
</organism>
<feature type="domain" description="Bromo" evidence="12">
    <location>
        <begin position="310"/>
        <end position="360"/>
    </location>
</feature>
<dbReference type="PROSITE" id="PS51038">
    <property type="entry name" value="BAH"/>
    <property type="match status" value="1"/>
</dbReference>
<keyword evidence="7" id="KW-0804">Transcription</keyword>
<keyword evidence="4" id="KW-0156">Chromatin regulator</keyword>
<evidence type="ECO:0000259" key="13">
    <source>
        <dbReference type="PROSITE" id="PS51038"/>
    </source>
</evidence>
<feature type="region of interest" description="Disordered" evidence="11">
    <location>
        <begin position="156"/>
        <end position="215"/>
    </location>
</feature>
<dbReference type="FunFam" id="1.20.920.10:FF:000042">
    <property type="entry name" value="RSC complex member"/>
    <property type="match status" value="1"/>
</dbReference>
<gene>
    <name evidence="14" type="primary">NCAS0A02200</name>
    <name evidence="14" type="ordered locus">NCAS_0A02200</name>
</gene>
<evidence type="ECO:0000313" key="15">
    <source>
        <dbReference type="Proteomes" id="UP000001640"/>
    </source>
</evidence>
<evidence type="ECO:0000256" key="4">
    <source>
        <dbReference type="ARBA" id="ARBA00022853"/>
    </source>
</evidence>
<keyword evidence="3" id="KW-0677">Repeat</keyword>